<dbReference type="Gene3D" id="1.10.238.10">
    <property type="entry name" value="EF-hand"/>
    <property type="match status" value="1"/>
</dbReference>
<feature type="domain" description="EF-hand" evidence="14">
    <location>
        <begin position="179"/>
        <end position="212"/>
    </location>
</feature>
<dbReference type="PANTHER" id="PTHR46222:SF2">
    <property type="entry name" value="PEPTIDYL-PROLYL CIS-TRANS ISOMERASE FKBP7"/>
    <property type="match status" value="1"/>
</dbReference>
<evidence type="ECO:0000256" key="8">
    <source>
        <dbReference type="ARBA" id="ARBA00023110"/>
    </source>
</evidence>
<dbReference type="PROSITE" id="PS00018">
    <property type="entry name" value="EF_HAND_1"/>
    <property type="match status" value="2"/>
</dbReference>
<keyword evidence="3" id="KW-0479">Metal-binding</keyword>
<dbReference type="GeneTree" id="ENSGT00940000159964"/>
<dbReference type="Pfam" id="PF13499">
    <property type="entry name" value="EF-hand_7"/>
    <property type="match status" value="1"/>
</dbReference>
<evidence type="ECO:0000313" key="15">
    <source>
        <dbReference type="Ensembl" id="ENSDCDP00010016403.1"/>
    </source>
</evidence>
<evidence type="ECO:0000259" key="14">
    <source>
        <dbReference type="PROSITE" id="PS50222"/>
    </source>
</evidence>
<dbReference type="RefSeq" id="XP_028846744.1">
    <property type="nucleotide sequence ID" value="XM_028990911.1"/>
</dbReference>
<dbReference type="EC" id="5.2.1.8" evidence="2 11"/>
<feature type="domain" description="EF-hand" evidence="14">
    <location>
        <begin position="134"/>
        <end position="169"/>
    </location>
</feature>
<dbReference type="PROSITE" id="PS50059">
    <property type="entry name" value="FKBP_PPIASE"/>
    <property type="match status" value="1"/>
</dbReference>
<feature type="signal peptide" evidence="12">
    <location>
        <begin position="1"/>
        <end position="21"/>
    </location>
</feature>
<dbReference type="InterPro" id="IPR046357">
    <property type="entry name" value="PPIase_dom_sf"/>
</dbReference>
<gene>
    <name evidence="15" type="primary">FKBP7</name>
</gene>
<keyword evidence="7" id="KW-0106">Calcium</keyword>
<accession>A0AAY4B602</accession>
<keyword evidence="10 11" id="KW-0413">Isomerase</keyword>
<evidence type="ECO:0000256" key="11">
    <source>
        <dbReference type="PROSITE-ProRule" id="PRU00277"/>
    </source>
</evidence>
<dbReference type="GO" id="GO:0005783">
    <property type="term" value="C:endoplasmic reticulum"/>
    <property type="evidence" value="ECO:0007669"/>
    <property type="project" value="UniProtKB-ARBA"/>
</dbReference>
<dbReference type="GO" id="GO:0003755">
    <property type="term" value="F:peptidyl-prolyl cis-trans isomerase activity"/>
    <property type="evidence" value="ECO:0007669"/>
    <property type="project" value="UniProtKB-KW"/>
</dbReference>
<dbReference type="SUPFAM" id="SSF54534">
    <property type="entry name" value="FKBP-like"/>
    <property type="match status" value="1"/>
</dbReference>
<proteinExistence type="predicted"/>
<dbReference type="GO" id="GO:0005509">
    <property type="term" value="F:calcium ion binding"/>
    <property type="evidence" value="ECO:0007669"/>
    <property type="project" value="InterPro"/>
</dbReference>
<reference evidence="15" key="2">
    <citation type="submission" date="2025-08" db="UniProtKB">
        <authorList>
            <consortium name="Ensembl"/>
        </authorList>
    </citation>
    <scope>IDENTIFICATION</scope>
</reference>
<feature type="chain" id="PRO_5044191127" description="peptidylprolyl isomerase" evidence="12">
    <location>
        <begin position="22"/>
        <end position="212"/>
    </location>
</feature>
<keyword evidence="8 11" id="KW-0697">Rotamase</keyword>
<evidence type="ECO:0000256" key="2">
    <source>
        <dbReference type="ARBA" id="ARBA00013194"/>
    </source>
</evidence>
<reference evidence="15 16" key="1">
    <citation type="submission" date="2020-06" db="EMBL/GenBank/DDBJ databases">
        <authorList>
            <consortium name="Wellcome Sanger Institute Data Sharing"/>
        </authorList>
    </citation>
    <scope>NUCLEOTIDE SEQUENCE [LARGE SCALE GENOMIC DNA]</scope>
</reference>
<sequence length="212" mass="23434">MSPPVALLLALLALQPSLMVAARDEVDTEVLFMPENCTQKSKKGDLLNAHYDGFLAKDGSKFYCSRSVKEGHPQWFVLGVGQVIKGLDLGLTNMCPGEKRKVTVPPSLAFGEKGKGPVPPNATVVFEVELYAVSRGPRSMEAFQEIDQDMDKALTRDEVRRYLKLQDEKTGSGSQDETFYNKVVADVFRKNDVNGDGSLSVKEYNVYGHDEL</sequence>
<dbReference type="GeneID" id="114796594"/>
<evidence type="ECO:0000256" key="6">
    <source>
        <dbReference type="ARBA" id="ARBA00022824"/>
    </source>
</evidence>
<dbReference type="Gene3D" id="3.10.50.40">
    <property type="match status" value="1"/>
</dbReference>
<keyword evidence="6" id="KW-0256">Endoplasmic reticulum</keyword>
<evidence type="ECO:0000256" key="7">
    <source>
        <dbReference type="ARBA" id="ARBA00022837"/>
    </source>
</evidence>
<dbReference type="InterPro" id="IPR011992">
    <property type="entry name" value="EF-hand-dom_pair"/>
</dbReference>
<dbReference type="FunFam" id="3.10.50.40:FF:000006">
    <property type="entry name" value="Peptidyl-prolyl cis-trans isomerase"/>
    <property type="match status" value="1"/>
</dbReference>
<dbReference type="SUPFAM" id="SSF47473">
    <property type="entry name" value="EF-hand"/>
    <property type="match status" value="1"/>
</dbReference>
<dbReference type="InterPro" id="IPR052273">
    <property type="entry name" value="PPIase_FKBP"/>
</dbReference>
<dbReference type="Ensembl" id="ENSDCDT00010017411.1">
    <property type="protein sequence ID" value="ENSDCDP00010016403.1"/>
    <property type="gene ID" value="ENSDCDG00010007560.1"/>
</dbReference>
<dbReference type="Proteomes" id="UP000694580">
    <property type="component" value="Chromosome 9"/>
</dbReference>
<evidence type="ECO:0000256" key="9">
    <source>
        <dbReference type="ARBA" id="ARBA00023180"/>
    </source>
</evidence>
<evidence type="ECO:0000313" key="16">
    <source>
        <dbReference type="Proteomes" id="UP000694580"/>
    </source>
</evidence>
<keyword evidence="5" id="KW-0677">Repeat</keyword>
<protein>
    <recommendedName>
        <fullName evidence="2 11">peptidylprolyl isomerase</fullName>
        <ecNumber evidence="2 11">5.2.1.8</ecNumber>
    </recommendedName>
</protein>
<dbReference type="PANTHER" id="PTHR46222">
    <property type="entry name" value="PEPTIDYL-PROLYL CIS-TRANS ISOMERASE FKBP7/14"/>
    <property type="match status" value="1"/>
</dbReference>
<name>A0AAY4B602_9TELE</name>
<dbReference type="PROSITE" id="PS50222">
    <property type="entry name" value="EF_HAND_2"/>
    <property type="match status" value="2"/>
</dbReference>
<evidence type="ECO:0000256" key="10">
    <source>
        <dbReference type="ARBA" id="ARBA00023235"/>
    </source>
</evidence>
<evidence type="ECO:0000256" key="4">
    <source>
        <dbReference type="ARBA" id="ARBA00022729"/>
    </source>
</evidence>
<evidence type="ECO:0000256" key="5">
    <source>
        <dbReference type="ARBA" id="ARBA00022737"/>
    </source>
</evidence>
<evidence type="ECO:0000259" key="13">
    <source>
        <dbReference type="PROSITE" id="PS50059"/>
    </source>
</evidence>
<dbReference type="CDD" id="cd00051">
    <property type="entry name" value="EFh"/>
    <property type="match status" value="1"/>
</dbReference>
<organism evidence="15 16">
    <name type="scientific">Denticeps clupeoides</name>
    <name type="common">denticle herring</name>
    <dbReference type="NCBI Taxonomy" id="299321"/>
    <lineage>
        <taxon>Eukaryota</taxon>
        <taxon>Metazoa</taxon>
        <taxon>Chordata</taxon>
        <taxon>Craniata</taxon>
        <taxon>Vertebrata</taxon>
        <taxon>Euteleostomi</taxon>
        <taxon>Actinopterygii</taxon>
        <taxon>Neopterygii</taxon>
        <taxon>Teleostei</taxon>
        <taxon>Clupei</taxon>
        <taxon>Clupeiformes</taxon>
        <taxon>Denticipitoidei</taxon>
        <taxon>Denticipitidae</taxon>
        <taxon>Denticeps</taxon>
    </lineage>
</organism>
<keyword evidence="16" id="KW-1185">Reference proteome</keyword>
<dbReference type="InterPro" id="IPR002048">
    <property type="entry name" value="EF_hand_dom"/>
</dbReference>
<dbReference type="InterPro" id="IPR018247">
    <property type="entry name" value="EF_Hand_1_Ca_BS"/>
</dbReference>
<evidence type="ECO:0000256" key="1">
    <source>
        <dbReference type="ARBA" id="ARBA00000971"/>
    </source>
</evidence>
<keyword evidence="4 12" id="KW-0732">Signal</keyword>
<evidence type="ECO:0000256" key="3">
    <source>
        <dbReference type="ARBA" id="ARBA00022723"/>
    </source>
</evidence>
<comment type="catalytic activity">
    <reaction evidence="1 11">
        <text>[protein]-peptidylproline (omega=180) = [protein]-peptidylproline (omega=0)</text>
        <dbReference type="Rhea" id="RHEA:16237"/>
        <dbReference type="Rhea" id="RHEA-COMP:10747"/>
        <dbReference type="Rhea" id="RHEA-COMP:10748"/>
        <dbReference type="ChEBI" id="CHEBI:83833"/>
        <dbReference type="ChEBI" id="CHEBI:83834"/>
        <dbReference type="EC" id="5.2.1.8"/>
    </reaction>
</comment>
<dbReference type="AlphaFoldDB" id="A0AAY4B602"/>
<dbReference type="Pfam" id="PF00254">
    <property type="entry name" value="FKBP_C"/>
    <property type="match status" value="1"/>
</dbReference>
<feature type="domain" description="PPIase FKBP-type" evidence="13">
    <location>
        <begin position="44"/>
        <end position="134"/>
    </location>
</feature>
<reference evidence="15" key="3">
    <citation type="submission" date="2025-09" db="UniProtKB">
        <authorList>
            <consortium name="Ensembl"/>
        </authorList>
    </citation>
    <scope>IDENTIFICATION</scope>
</reference>
<evidence type="ECO:0000256" key="12">
    <source>
        <dbReference type="SAM" id="SignalP"/>
    </source>
</evidence>
<dbReference type="InterPro" id="IPR001179">
    <property type="entry name" value="PPIase_FKBP_dom"/>
</dbReference>
<keyword evidence="9" id="KW-0325">Glycoprotein</keyword>